<evidence type="ECO:0000313" key="12">
    <source>
        <dbReference type="EMBL" id="KAK7046041.1"/>
    </source>
</evidence>
<evidence type="ECO:0000256" key="5">
    <source>
        <dbReference type="ARBA" id="ARBA00022989"/>
    </source>
</evidence>
<comment type="caution">
    <text evidence="12">The sequence shown here is derived from an EMBL/GenBank/DDBJ whole genome shotgun (WGS) entry which is preliminary data.</text>
</comment>
<keyword evidence="7 11" id="KW-0472">Membrane</keyword>
<comment type="subcellular location">
    <subcellularLocation>
        <location evidence="1">Membrane</location>
        <topology evidence="1">Multi-pass membrane protein</topology>
    </subcellularLocation>
</comment>
<feature type="region of interest" description="Disordered" evidence="10">
    <location>
        <begin position="314"/>
        <end position="378"/>
    </location>
</feature>
<evidence type="ECO:0000256" key="2">
    <source>
        <dbReference type="ARBA" id="ARBA00011085"/>
    </source>
</evidence>
<feature type="compositionally biased region" description="Low complexity" evidence="10">
    <location>
        <begin position="251"/>
        <end position="261"/>
    </location>
</feature>
<keyword evidence="13" id="KW-1185">Reference proteome</keyword>
<dbReference type="PRINTS" id="PR00899">
    <property type="entry name" value="GPCRSTE3"/>
</dbReference>
<feature type="region of interest" description="Disordered" evidence="10">
    <location>
        <begin position="247"/>
        <end position="270"/>
    </location>
</feature>
<keyword evidence="9" id="KW-0807">Transducer</keyword>
<keyword evidence="4 11" id="KW-0812">Transmembrane</keyword>
<dbReference type="AlphaFoldDB" id="A0AAW0D472"/>
<keyword evidence="5 11" id="KW-1133">Transmembrane helix</keyword>
<accession>A0AAW0D472</accession>
<keyword evidence="8 12" id="KW-0675">Receptor</keyword>
<dbReference type="GO" id="GO:0005886">
    <property type="term" value="C:plasma membrane"/>
    <property type="evidence" value="ECO:0007669"/>
    <property type="project" value="TreeGrafter"/>
</dbReference>
<dbReference type="GO" id="GO:0004934">
    <property type="term" value="F:mating-type alpha-factor pheromone receptor activity"/>
    <property type="evidence" value="ECO:0007669"/>
    <property type="project" value="InterPro"/>
</dbReference>
<evidence type="ECO:0000256" key="9">
    <source>
        <dbReference type="ARBA" id="ARBA00023224"/>
    </source>
</evidence>
<evidence type="ECO:0000256" key="8">
    <source>
        <dbReference type="ARBA" id="ARBA00023170"/>
    </source>
</evidence>
<evidence type="ECO:0000256" key="3">
    <source>
        <dbReference type="ARBA" id="ARBA00022507"/>
    </source>
</evidence>
<reference evidence="12 13" key="1">
    <citation type="submission" date="2024-01" db="EMBL/GenBank/DDBJ databases">
        <title>A draft genome for a cacao thread blight-causing isolate of Paramarasmius palmivorus.</title>
        <authorList>
            <person name="Baruah I.K."/>
            <person name="Bukari Y."/>
            <person name="Amoako-Attah I."/>
            <person name="Meinhardt L.W."/>
            <person name="Bailey B.A."/>
            <person name="Cohen S.P."/>
        </authorList>
    </citation>
    <scope>NUCLEOTIDE SEQUENCE [LARGE SCALE GENOMIC DNA]</scope>
    <source>
        <strain evidence="12 13">GH-12</strain>
    </source>
</reference>
<gene>
    <name evidence="12" type="primary">STE3_2</name>
    <name evidence="12" type="ORF">VNI00_007036</name>
</gene>
<organism evidence="12 13">
    <name type="scientific">Paramarasmius palmivorus</name>
    <dbReference type="NCBI Taxonomy" id="297713"/>
    <lineage>
        <taxon>Eukaryota</taxon>
        <taxon>Fungi</taxon>
        <taxon>Dikarya</taxon>
        <taxon>Basidiomycota</taxon>
        <taxon>Agaricomycotina</taxon>
        <taxon>Agaricomycetes</taxon>
        <taxon>Agaricomycetidae</taxon>
        <taxon>Agaricales</taxon>
        <taxon>Marasmiineae</taxon>
        <taxon>Marasmiaceae</taxon>
        <taxon>Paramarasmius</taxon>
    </lineage>
</organism>
<evidence type="ECO:0000256" key="10">
    <source>
        <dbReference type="SAM" id="MobiDB-lite"/>
    </source>
</evidence>
<feature type="compositionally biased region" description="Low complexity" evidence="10">
    <location>
        <begin position="328"/>
        <end position="342"/>
    </location>
</feature>
<evidence type="ECO:0000256" key="6">
    <source>
        <dbReference type="ARBA" id="ARBA00023040"/>
    </source>
</evidence>
<dbReference type="GO" id="GO:0000750">
    <property type="term" value="P:pheromone-dependent signal transduction involved in conjugation with cellular fusion"/>
    <property type="evidence" value="ECO:0007669"/>
    <property type="project" value="TreeGrafter"/>
</dbReference>
<dbReference type="Proteomes" id="UP001383192">
    <property type="component" value="Unassembled WGS sequence"/>
</dbReference>
<dbReference type="PANTHER" id="PTHR28097">
    <property type="entry name" value="PHEROMONE A FACTOR RECEPTOR"/>
    <property type="match status" value="1"/>
</dbReference>
<evidence type="ECO:0000313" key="13">
    <source>
        <dbReference type="Proteomes" id="UP001383192"/>
    </source>
</evidence>
<sequence length="378" mass="42145">MHIAVHPHRFDIYEDIGCTPVTYNTLPAYFLFFMWPVVIGTISFVYSALNLRSFYIRRAQFSTLVASSAMNTSRYLRLMILAFVDIMFTIPLGVYVIYIGTHGVPLQPWISWEETHFEFWRVRLIPALFWRSNPTLQTSVELNRWLCVLCAFLFFALFGFASEAKKNYNLAFWWVAGKFGFQPRTNSPPAKTPRFSLPKFKLSLKSSVDSNDALPVHATPNDRPPKVKGIVSGFSSFDIDLDSFTDKATGPASPSTPSTSSAPPPYTQSRHFSTRSFVSLPDTDVSHTLDHRVSTTSIYYTSYAASISTIHCDTPTQPNSPDACGTESSSLASPPLSAPIPAYHRPFSPPNTYPITQPHGGAVKNSIEPSSTNPFEAL</sequence>
<dbReference type="Pfam" id="PF02076">
    <property type="entry name" value="STE3"/>
    <property type="match status" value="1"/>
</dbReference>
<dbReference type="PANTHER" id="PTHR28097:SF1">
    <property type="entry name" value="PHEROMONE A FACTOR RECEPTOR"/>
    <property type="match status" value="1"/>
</dbReference>
<evidence type="ECO:0000256" key="7">
    <source>
        <dbReference type="ARBA" id="ARBA00023136"/>
    </source>
</evidence>
<name>A0AAW0D472_9AGAR</name>
<dbReference type="EMBL" id="JAYKXP010000022">
    <property type="protein sequence ID" value="KAK7046041.1"/>
    <property type="molecule type" value="Genomic_DNA"/>
</dbReference>
<evidence type="ECO:0000256" key="11">
    <source>
        <dbReference type="SAM" id="Phobius"/>
    </source>
</evidence>
<dbReference type="InterPro" id="IPR000481">
    <property type="entry name" value="GPCR_Pheromne_B_alpha_rcpt"/>
</dbReference>
<feature type="compositionally biased region" description="Polar residues" evidence="10">
    <location>
        <begin position="367"/>
        <end position="378"/>
    </location>
</feature>
<evidence type="ECO:0000256" key="4">
    <source>
        <dbReference type="ARBA" id="ARBA00022692"/>
    </source>
</evidence>
<feature type="transmembrane region" description="Helical" evidence="11">
    <location>
        <begin position="142"/>
        <end position="161"/>
    </location>
</feature>
<keyword evidence="6" id="KW-0297">G-protein coupled receptor</keyword>
<dbReference type="InterPro" id="IPR001499">
    <property type="entry name" value="GPCR_STE3"/>
</dbReference>
<dbReference type="PRINTS" id="PR00901">
    <property type="entry name" value="PHEROMONEBAR"/>
</dbReference>
<evidence type="ECO:0000256" key="1">
    <source>
        <dbReference type="ARBA" id="ARBA00004141"/>
    </source>
</evidence>
<comment type="similarity">
    <text evidence="2">Belongs to the G-protein coupled receptor 4 family.</text>
</comment>
<protein>
    <submittedName>
        <fullName evidence="12">A-factor receptor</fullName>
    </submittedName>
</protein>
<proteinExistence type="inferred from homology"/>
<feature type="transmembrane region" description="Helical" evidence="11">
    <location>
        <begin position="78"/>
        <end position="99"/>
    </location>
</feature>
<keyword evidence="3" id="KW-0589">Pheromone response</keyword>
<feature type="transmembrane region" description="Helical" evidence="11">
    <location>
        <begin position="29"/>
        <end position="49"/>
    </location>
</feature>